<dbReference type="InterPro" id="IPR017853">
    <property type="entry name" value="GH"/>
</dbReference>
<dbReference type="Proteomes" id="UP000789719">
    <property type="component" value="Unassembled WGS sequence"/>
</dbReference>
<dbReference type="InterPro" id="IPR018077">
    <property type="entry name" value="Glyco_hydro_fam25_subgr"/>
</dbReference>
<evidence type="ECO:0000259" key="1">
    <source>
        <dbReference type="Pfam" id="PF08239"/>
    </source>
</evidence>
<dbReference type="Gene3D" id="3.20.20.80">
    <property type="entry name" value="Glycosidases"/>
    <property type="match status" value="1"/>
</dbReference>
<dbReference type="InterPro" id="IPR003646">
    <property type="entry name" value="SH3-like_bac-type"/>
</dbReference>
<dbReference type="SUPFAM" id="SSF51445">
    <property type="entry name" value="(Trans)glycosidases"/>
    <property type="match status" value="1"/>
</dbReference>
<dbReference type="Gene3D" id="1.20.1270.90">
    <property type="entry name" value="AF1782-like"/>
    <property type="match status" value="5"/>
</dbReference>
<accession>A0ABN8BSY5</accession>
<dbReference type="EMBL" id="CAKKNT010000031">
    <property type="protein sequence ID" value="CAH0419294.1"/>
    <property type="molecule type" value="Genomic_DNA"/>
</dbReference>
<dbReference type="Gene3D" id="2.30.30.40">
    <property type="entry name" value="SH3 Domains"/>
    <property type="match status" value="1"/>
</dbReference>
<organism evidence="2 3">
    <name type="scientific">Periweissella ghanensis</name>
    <dbReference type="NCBI Taxonomy" id="467997"/>
    <lineage>
        <taxon>Bacteria</taxon>
        <taxon>Bacillati</taxon>
        <taxon>Bacillota</taxon>
        <taxon>Bacilli</taxon>
        <taxon>Lactobacillales</taxon>
        <taxon>Lactobacillaceae</taxon>
        <taxon>Periweissella</taxon>
    </lineage>
</organism>
<dbReference type="RefSeq" id="WP_230099333.1">
    <property type="nucleotide sequence ID" value="NZ_CAKKNT010000031.1"/>
</dbReference>
<evidence type="ECO:0000313" key="2">
    <source>
        <dbReference type="EMBL" id="CAH0419294.1"/>
    </source>
</evidence>
<evidence type="ECO:0000313" key="3">
    <source>
        <dbReference type="Proteomes" id="UP000789719"/>
    </source>
</evidence>
<reference evidence="2 3" key="1">
    <citation type="submission" date="2021-11" db="EMBL/GenBank/DDBJ databases">
        <authorList>
            <person name="Depoorter E."/>
        </authorList>
    </citation>
    <scope>NUCLEOTIDE SEQUENCE [LARGE SCALE GENOMIC DNA]</scope>
    <source>
        <strain evidence="2 3">LMG 24286</strain>
    </source>
</reference>
<dbReference type="Pfam" id="PF08239">
    <property type="entry name" value="SH3_3"/>
    <property type="match status" value="1"/>
</dbReference>
<keyword evidence="3" id="KW-1185">Reference proteome</keyword>
<comment type="caution">
    <text evidence="2">The sequence shown here is derived from an EMBL/GenBank/DDBJ whole genome shotgun (WGS) entry which is preliminary data.</text>
</comment>
<feature type="domain" description="SH3b" evidence="1">
    <location>
        <begin position="270"/>
        <end position="325"/>
    </location>
</feature>
<gene>
    <name evidence="2" type="ORF">WGH24286_01742</name>
</gene>
<dbReference type="SMART" id="SM00641">
    <property type="entry name" value="Glyco_25"/>
    <property type="match status" value="1"/>
</dbReference>
<name>A0ABN8BSY5_9LACO</name>
<sequence length="898" mass="95984">MKKGTILVGIAVLLTTTVGTPLSAVHVKAARTGVDWSLNNGRGAYLGYGSSSDAFMVSQVGGVVGWNSNGTPRMYEQSSYRPQVSSALAQGKAAHTYIWFEVGGDTRLGDLAVQHFLSEVTTPKGSIVALDYESGASSNVIANTATIISAMTMIKNAGYTPMLYSGVTYFKNYVDVNAVVQKFGFTIWDADYPLNGAVYNPPMWYMTAQSGFRMPYIPGLAIWQFTSTYGGKSLDGNVDLTGITNNGYGQNSIANYNNTALMGTAMTTGAVNVRQYSNTYANVIGGLSANQSVNITAQISNGEPVYGNANWYQIDNGGWVSGSFLTNINAVPAAGVASARDQLQQTIITGLPYTADKYTAASYAILQQAMNDGRSIRDNAASTLAQIQAAIASIQAAIIQLKASPITPDIWQGLQDDIINALAFNSADYTQQSMAALITAIANGRNVRDNSQSPLDFQNAMQQLEQAMNNTVPQSAWNNLQASIIKALSADQDDYTSAAFANLQTQIANSRAVRDGVKSTTNDFQNAQTKLDAAIAATTVIVIPKAVSDALQAAINAGSQYTAPYYSAASFANLQTALTAAKHVISSKTASATDYQNATQQLQAAMANIERLPITIDPSVKSALTNAINAGSQYTAPYYSATSFANLQTALQNARNVQGFWASSQAQYQNATQQLQAAMNNIERLPITIDPSVKSALTSAINAGSQYTAPYYSATSFANLQTALQNARNVQGFWASSQAQYQNATQQLQAAMNNIERLPITIDPSVRSALTSAINAGSQYTAPYYSATSFANLQTALQNARNVQNFWASSQAQYQNATQQLQAAMSNIVRLPITITPSIRAGLAAAIKTAQQAPNLRNSVSLQQALQNAQNIQNFWASSQQQYQQATQQLLNALKGMF</sequence>
<protein>
    <recommendedName>
        <fullName evidence="1">SH3b domain-containing protein</fullName>
    </recommendedName>
</protein>
<proteinExistence type="predicted"/>